<sequence>MMDIALGIFALAYSGLVLFTVASSLRRLFPPVRAAVSAFALSVTVHGATTLMMGDAATLAFFFWAVPHALILPLLLMSARRQAKSTGA</sequence>
<reference evidence="2 3" key="1">
    <citation type="submission" date="2016-10" db="EMBL/GenBank/DDBJ databases">
        <authorList>
            <person name="de Groot N.N."/>
        </authorList>
    </citation>
    <scope>NUCLEOTIDE SEQUENCE [LARGE SCALE GENOMIC DNA]</scope>
    <source>
        <strain evidence="2 3">DSM 19981</strain>
    </source>
</reference>
<dbReference type="EMBL" id="FOSQ01000001">
    <property type="protein sequence ID" value="SFK27142.1"/>
    <property type="molecule type" value="Genomic_DNA"/>
</dbReference>
<protein>
    <submittedName>
        <fullName evidence="2">Uncharacterized protein</fullName>
    </submittedName>
</protein>
<organism evidence="2 3">
    <name type="scientific">Falsiroseomonas stagni DSM 19981</name>
    <dbReference type="NCBI Taxonomy" id="1123062"/>
    <lineage>
        <taxon>Bacteria</taxon>
        <taxon>Pseudomonadati</taxon>
        <taxon>Pseudomonadota</taxon>
        <taxon>Alphaproteobacteria</taxon>
        <taxon>Acetobacterales</taxon>
        <taxon>Roseomonadaceae</taxon>
        <taxon>Falsiroseomonas</taxon>
    </lineage>
</organism>
<evidence type="ECO:0000256" key="1">
    <source>
        <dbReference type="SAM" id="Phobius"/>
    </source>
</evidence>
<accession>A0A1I3Y5U7</accession>
<keyword evidence="1" id="KW-0472">Membrane</keyword>
<dbReference type="STRING" id="1123062.SAMN02745775_101994"/>
<gene>
    <name evidence="2" type="ORF">SAMN02745775_101994</name>
</gene>
<evidence type="ECO:0000313" key="3">
    <source>
        <dbReference type="Proteomes" id="UP000199473"/>
    </source>
</evidence>
<proteinExistence type="predicted"/>
<keyword evidence="3" id="KW-1185">Reference proteome</keyword>
<keyword evidence="1" id="KW-0812">Transmembrane</keyword>
<keyword evidence="1" id="KW-1133">Transmembrane helix</keyword>
<dbReference type="AlphaFoldDB" id="A0A1I3Y5U7"/>
<dbReference type="RefSeq" id="WP_139225956.1">
    <property type="nucleotide sequence ID" value="NZ_FOSQ01000001.1"/>
</dbReference>
<feature type="transmembrane region" description="Helical" evidence="1">
    <location>
        <begin position="56"/>
        <end position="76"/>
    </location>
</feature>
<evidence type="ECO:0000313" key="2">
    <source>
        <dbReference type="EMBL" id="SFK27142.1"/>
    </source>
</evidence>
<dbReference type="OrthoDB" id="7281374at2"/>
<dbReference type="Proteomes" id="UP000199473">
    <property type="component" value="Unassembled WGS sequence"/>
</dbReference>
<name>A0A1I3Y5U7_9PROT</name>